<feature type="compositionally biased region" description="Acidic residues" evidence="2">
    <location>
        <begin position="45"/>
        <end position="62"/>
    </location>
</feature>
<name>A0AAD8L0V0_TARER</name>
<evidence type="ECO:0000313" key="3">
    <source>
        <dbReference type="EMBL" id="KAK1433400.1"/>
    </source>
</evidence>
<evidence type="ECO:0000256" key="2">
    <source>
        <dbReference type="SAM" id="MobiDB-lite"/>
    </source>
</evidence>
<dbReference type="SUPFAM" id="SSF48452">
    <property type="entry name" value="TPR-like"/>
    <property type="match status" value="2"/>
</dbReference>
<dbReference type="EMBL" id="JAUHHV010000002">
    <property type="protein sequence ID" value="KAK1433400.1"/>
    <property type="molecule type" value="Genomic_DNA"/>
</dbReference>
<dbReference type="SMART" id="SM00028">
    <property type="entry name" value="TPR"/>
    <property type="match status" value="9"/>
</dbReference>
<dbReference type="PANTHER" id="PTHR23082:SF0">
    <property type="entry name" value="GENERAL TRANSCRIPTION FACTOR 3C POLYPEPTIDE 3"/>
    <property type="match status" value="1"/>
</dbReference>
<keyword evidence="4" id="KW-1185">Reference proteome</keyword>
<keyword evidence="1" id="KW-0802">TPR repeat</keyword>
<dbReference type="InterPro" id="IPR039340">
    <property type="entry name" value="Tfc4/TFIIIC-102/Sfc4"/>
</dbReference>
<dbReference type="PANTHER" id="PTHR23082">
    <property type="entry name" value="TRANSCRIPTION INITIATION FACTOR IIIC TFIIIC , POLYPEPTIDE 3-RELATED"/>
    <property type="match status" value="1"/>
</dbReference>
<feature type="region of interest" description="Disordered" evidence="2">
    <location>
        <begin position="1"/>
        <end position="21"/>
    </location>
</feature>
<dbReference type="Pfam" id="PF13181">
    <property type="entry name" value="TPR_8"/>
    <property type="match status" value="1"/>
</dbReference>
<comment type="caution">
    <text evidence="3">The sequence shown here is derived from an EMBL/GenBank/DDBJ whole genome shotgun (WGS) entry which is preliminary data.</text>
</comment>
<dbReference type="PROSITE" id="PS50005">
    <property type="entry name" value="TPR"/>
    <property type="match status" value="2"/>
</dbReference>
<gene>
    <name evidence="3" type="ORF">QVD17_10310</name>
</gene>
<proteinExistence type="predicted"/>
<reference evidence="3" key="1">
    <citation type="journal article" date="2023" name="bioRxiv">
        <title>Improved chromosome-level genome assembly for marigold (Tagetes erecta).</title>
        <authorList>
            <person name="Jiang F."/>
            <person name="Yuan L."/>
            <person name="Wang S."/>
            <person name="Wang H."/>
            <person name="Xu D."/>
            <person name="Wang A."/>
            <person name="Fan W."/>
        </authorList>
    </citation>
    <scope>NUCLEOTIDE SEQUENCE</scope>
    <source>
        <strain evidence="3">WSJ</strain>
        <tissue evidence="3">Leaf</tissue>
    </source>
</reference>
<dbReference type="Pfam" id="PF14559">
    <property type="entry name" value="TPR_19"/>
    <property type="match status" value="1"/>
</dbReference>
<dbReference type="InterPro" id="IPR019734">
    <property type="entry name" value="TPR_rpt"/>
</dbReference>
<evidence type="ECO:0000256" key="1">
    <source>
        <dbReference type="PROSITE-ProRule" id="PRU00339"/>
    </source>
</evidence>
<dbReference type="GO" id="GO:0006383">
    <property type="term" value="P:transcription by RNA polymerase III"/>
    <property type="evidence" value="ECO:0007669"/>
    <property type="project" value="InterPro"/>
</dbReference>
<accession>A0AAD8L0V0</accession>
<dbReference type="GO" id="GO:0000127">
    <property type="term" value="C:transcription factor TFIIIC complex"/>
    <property type="evidence" value="ECO:0007669"/>
    <property type="project" value="TreeGrafter"/>
</dbReference>
<dbReference type="InterPro" id="IPR011990">
    <property type="entry name" value="TPR-like_helical_dom_sf"/>
</dbReference>
<feature type="repeat" description="TPR" evidence="1">
    <location>
        <begin position="198"/>
        <end position="231"/>
    </location>
</feature>
<evidence type="ECO:0008006" key="5">
    <source>
        <dbReference type="Google" id="ProtNLM"/>
    </source>
</evidence>
<feature type="repeat" description="TPR" evidence="1">
    <location>
        <begin position="266"/>
        <end position="299"/>
    </location>
</feature>
<protein>
    <recommendedName>
        <fullName evidence="5">General transcription factor 3C polypeptide 3</fullName>
    </recommendedName>
</protein>
<dbReference type="Proteomes" id="UP001229421">
    <property type="component" value="Unassembled WGS sequence"/>
</dbReference>
<sequence length="936" mass="106804">MDKKETRDDGMDMDNPQSNQKEIVALASEFNAAEDMNVGCSQDNQTEDSNAEEEYDDEEEDTYTLRFEGEINPLALTEVDADGVHPYQHLERMEYEALADKKRKAILDYHQGMPPEKRLRLEDDSQANFEELLAEMTYGMKKKSKKIKKRGRRKGSKKKLNPEITQKLGDATLHFVHGRYEEAIPLLKEIIMISPNLPDPYHTLGLIYTDMGDKKRALGFYMLAAHLTPKEASRWKLLITWSLEQGNSGQARYCLDRAIKADPEDMGLRYHRASLFVELGEHQKAAESYDQIWQLRPKNIEALKTAATLYRKCGQHERSIHILEDYMKKNPKDADLSVVLLLASFLMSENAHEKALHYIQYAHQSCSEVKELPFDLSIKAGICHVHLGNMEKAEDFFRVLTQKDVNDCGHLIIEVADSLMSVKNHESALKYYLMLEGSAGDNKGLLFLNIGRCYYCLSARTQAIDYLYKALQDLDSDIDARLDLVSFLLEEDKEDEAICVLSPPPDSESRVALTSDRGKPWWTDGKIKLKLSYIYQSKGYTEAFVETIFPLVRETLFLETIQRKARSKRRLPKSELYKRVQVLDEYQTDSVFQGFRPIASSADLSKAARAKKSLLKKEKKREAKRAAALAAGIEWQSDESDDESPAYREPPLPNLLKDEDQLTLIVELCKGLVSVKKYWEALEIITASLKLAQNVLSTEKQEELRALGAQIAYNIDGPTNGWDCARYIVTQNPYSFAAWNCYYKIMLRSRLDKHNKFLHDKFLKHEDCVPVLLIKGHQFTMHSQHQAAASLYLKAYKLMPDNALINLCVGTALINLALGLRLHNKHQCVLQGLAFLYNNLRLSENSQEALYNLARAYHHVGLVSIAATYYEKVLAVHQKDHPIPKLPNDDGTETVDELKPGYCDLKREAAYNLHLIYTSSGSIDLARQVLKDHCSI</sequence>
<dbReference type="FunFam" id="1.25.40.10:FF:002638">
    <property type="entry name" value="Im:7136784 protein"/>
    <property type="match status" value="1"/>
</dbReference>
<evidence type="ECO:0000313" key="4">
    <source>
        <dbReference type="Proteomes" id="UP001229421"/>
    </source>
</evidence>
<feature type="compositionally biased region" description="Basic and acidic residues" evidence="2">
    <location>
        <begin position="1"/>
        <end position="10"/>
    </location>
</feature>
<dbReference type="Gene3D" id="1.25.40.10">
    <property type="entry name" value="Tetratricopeptide repeat domain"/>
    <property type="match status" value="3"/>
</dbReference>
<dbReference type="AlphaFoldDB" id="A0AAD8L0V0"/>
<feature type="region of interest" description="Disordered" evidence="2">
    <location>
        <begin position="34"/>
        <end position="62"/>
    </location>
</feature>
<organism evidence="3 4">
    <name type="scientific">Tagetes erecta</name>
    <name type="common">African marigold</name>
    <dbReference type="NCBI Taxonomy" id="13708"/>
    <lineage>
        <taxon>Eukaryota</taxon>
        <taxon>Viridiplantae</taxon>
        <taxon>Streptophyta</taxon>
        <taxon>Embryophyta</taxon>
        <taxon>Tracheophyta</taxon>
        <taxon>Spermatophyta</taxon>
        <taxon>Magnoliopsida</taxon>
        <taxon>eudicotyledons</taxon>
        <taxon>Gunneridae</taxon>
        <taxon>Pentapetalae</taxon>
        <taxon>asterids</taxon>
        <taxon>campanulids</taxon>
        <taxon>Asterales</taxon>
        <taxon>Asteraceae</taxon>
        <taxon>Asteroideae</taxon>
        <taxon>Heliantheae alliance</taxon>
        <taxon>Tageteae</taxon>
        <taxon>Tagetes</taxon>
    </lineage>
</organism>